<protein>
    <submittedName>
        <fullName evidence="2">Histone acetyltransferase</fullName>
    </submittedName>
</protein>
<proteinExistence type="predicted"/>
<keyword evidence="2" id="KW-0808">Transferase</keyword>
<dbReference type="EMBL" id="JXXR01000016">
    <property type="protein sequence ID" value="KJY71328.1"/>
    <property type="molecule type" value="Genomic_DNA"/>
</dbReference>
<dbReference type="SUPFAM" id="SSF55729">
    <property type="entry name" value="Acyl-CoA N-acyltransferases (Nat)"/>
    <property type="match status" value="1"/>
</dbReference>
<organism evidence="2">
    <name type="scientific">Vibrio coralliilyticus</name>
    <dbReference type="NCBI Taxonomy" id="190893"/>
    <lineage>
        <taxon>Bacteria</taxon>
        <taxon>Pseudomonadati</taxon>
        <taxon>Pseudomonadota</taxon>
        <taxon>Gammaproteobacteria</taxon>
        <taxon>Vibrionales</taxon>
        <taxon>Vibrionaceae</taxon>
        <taxon>Vibrio</taxon>
    </lineage>
</organism>
<dbReference type="CDD" id="cd04301">
    <property type="entry name" value="NAT_SF"/>
    <property type="match status" value="1"/>
</dbReference>
<evidence type="ECO:0000259" key="1">
    <source>
        <dbReference type="PROSITE" id="PS51186"/>
    </source>
</evidence>
<comment type="caution">
    <text evidence="2">The sequence shown here is derived from an EMBL/GenBank/DDBJ whole genome shotgun (WGS) entry which is preliminary data.</text>
</comment>
<dbReference type="Pfam" id="PF00583">
    <property type="entry name" value="Acetyltransf_1"/>
    <property type="match status" value="1"/>
</dbReference>
<dbReference type="GO" id="GO:0016747">
    <property type="term" value="F:acyltransferase activity, transferring groups other than amino-acyl groups"/>
    <property type="evidence" value="ECO:0007669"/>
    <property type="project" value="InterPro"/>
</dbReference>
<dbReference type="Gene3D" id="3.40.630.30">
    <property type="match status" value="1"/>
</dbReference>
<gene>
    <name evidence="2" type="ORF">TW71_15050</name>
</gene>
<dbReference type="InterPro" id="IPR016181">
    <property type="entry name" value="Acyl_CoA_acyltransferase"/>
</dbReference>
<sequence>MKLVSIQLLPISKQEFPEVFPVVKQALYEHVDSVFVWDDQFQQHRLSTDYQPEWFHWVVSKQNKIGLVCFKPYDTAYHIHLLILFPQYQNQGFGHIVMQQITTLVKSEGRNKITLSSFTRNTKAIQFYTRLGYQVTEEDECFVSMTLDLEQQKMDY</sequence>
<reference evidence="2" key="1">
    <citation type="journal article" date="2015" name="BMC Genomics">
        <title>Genome mining reveals unlocked bioactive potential of marine Gram-negative bacteria.</title>
        <authorList>
            <person name="Machado H."/>
            <person name="Sonnenschein E.C."/>
            <person name="Melchiorsen J."/>
            <person name="Gram L."/>
        </authorList>
    </citation>
    <scope>NUCLEOTIDE SEQUENCE</scope>
    <source>
        <strain evidence="2">S2052</strain>
    </source>
</reference>
<name>A0A837G4Y8_9VIBR</name>
<dbReference type="AlphaFoldDB" id="A0A837G4Y8"/>
<feature type="domain" description="N-acetyltransferase" evidence="1">
    <location>
        <begin position="6"/>
        <end position="150"/>
    </location>
</feature>
<accession>A0A837G4Y8</accession>
<evidence type="ECO:0000313" key="2">
    <source>
        <dbReference type="EMBL" id="KJY71328.1"/>
    </source>
</evidence>
<dbReference type="InterPro" id="IPR000182">
    <property type="entry name" value="GNAT_dom"/>
</dbReference>
<dbReference type="PROSITE" id="PS51186">
    <property type="entry name" value="GNAT"/>
    <property type="match status" value="1"/>
</dbReference>